<feature type="signal peptide" evidence="9">
    <location>
        <begin position="1"/>
        <end position="15"/>
    </location>
</feature>
<feature type="chain" id="PRO_5024834797" description="GH18 domain-containing protein" evidence="9">
    <location>
        <begin position="16"/>
        <end position="572"/>
    </location>
</feature>
<dbReference type="SUPFAM" id="SSF52833">
    <property type="entry name" value="Thioredoxin-like"/>
    <property type="match status" value="1"/>
</dbReference>
<keyword evidence="5 7" id="KW-0326">Glycosidase</keyword>
<dbReference type="PROSITE" id="PS51910">
    <property type="entry name" value="GH18_2"/>
    <property type="match status" value="1"/>
</dbReference>
<keyword evidence="6" id="KW-0624">Polysaccharide degradation</keyword>
<dbReference type="Gene3D" id="3.20.20.80">
    <property type="entry name" value="Glycosidases"/>
    <property type="match status" value="1"/>
</dbReference>
<dbReference type="AlphaFoldDB" id="A0A5N6K293"/>
<keyword evidence="12" id="KW-1185">Reference proteome</keyword>
<dbReference type="GO" id="GO:0006032">
    <property type="term" value="P:chitin catabolic process"/>
    <property type="evidence" value="ECO:0007669"/>
    <property type="project" value="UniProtKB-KW"/>
</dbReference>
<dbReference type="InterPro" id="IPR017853">
    <property type="entry name" value="GH"/>
</dbReference>
<dbReference type="PANTHER" id="PTHR42336">
    <property type="entry name" value="THIOREDOXIN DOMAIN-CONTAINING PROTEIN-RELATED"/>
    <property type="match status" value="1"/>
</dbReference>
<dbReference type="EMBL" id="VIGI01000009">
    <property type="protein sequence ID" value="KAB8296283.1"/>
    <property type="molecule type" value="Genomic_DNA"/>
</dbReference>
<dbReference type="InterPro" id="IPR001579">
    <property type="entry name" value="Glyco_hydro_18_chit_AS"/>
</dbReference>
<dbReference type="PANTHER" id="PTHR42336:SF2">
    <property type="entry name" value="THIOREDOXIN DOMAIN-CONTAINING PROTEIN"/>
    <property type="match status" value="1"/>
</dbReference>
<dbReference type="Gene3D" id="3.40.30.10">
    <property type="entry name" value="Glutaredoxin"/>
    <property type="match status" value="1"/>
</dbReference>
<dbReference type="InterPro" id="IPR032801">
    <property type="entry name" value="PXL2A/B/C"/>
</dbReference>
<proteinExistence type="inferred from homology"/>
<name>A0A5N6K293_MONLA</name>
<sequence length="572" mass="62340">MKLLNILSLLPLTQAIPIEPLAVQSSTRDVAATPRLAVYVQTYHDEYNKDTNLSILPLSGTDIQATHVILAALHVMGTPGLIHLNDDPPDAPMYDELWTQVESLQEAGIKVSCMMGGAALGTWNYLSGDDNEFHQYYDPLLNNFIKKYNLDGIDIDIEQFVDIIVVLRFVKQLYYDMGPNFVITMAPVASALSNGGSLSGFSYSTLDAQARDPNTGAPMISFYNAQFTNGWGFAGNTNDYDAIINAGWDPSRVVMLVSAATNDAGGWVPVGTLKNTISSLRNKYPNFGGVNGRAARHVTIRTAATSSLSRTLIMFSKFTTKLALRKAGLPSNALSTFSITNLDNGDQKSINPNSSKLNEPPATWADTFSNMTSEVNVPKSWKSWRNPPPAIVEVAPAPVVGTKAPSTMRLMLPMGDGKACVLVFLRCCGCAFAEKTFVELRRLANKHQNLHFIAISHNSKEATDRWVQHVGGAWSVQVVVDEDREIYANWGLGVSTTWHLLNPWTEVARQKLGKQEGIWGREVDPSGNRWVVGGSWAADEMGTIKWGAASKSADEIPDLVEACKSVGVATVA</sequence>
<dbReference type="Proteomes" id="UP000326757">
    <property type="component" value="Unassembled WGS sequence"/>
</dbReference>
<dbReference type="Pfam" id="PF13911">
    <property type="entry name" value="AhpC-TSA_2"/>
    <property type="match status" value="1"/>
</dbReference>
<keyword evidence="2 7" id="KW-0378">Hydrolase</keyword>
<evidence type="ECO:0000313" key="12">
    <source>
        <dbReference type="Proteomes" id="UP000326757"/>
    </source>
</evidence>
<dbReference type="PROSITE" id="PS01095">
    <property type="entry name" value="GH18_1"/>
    <property type="match status" value="1"/>
</dbReference>
<evidence type="ECO:0000256" key="9">
    <source>
        <dbReference type="SAM" id="SignalP"/>
    </source>
</evidence>
<comment type="similarity">
    <text evidence="8">Belongs to the glycosyl hydrolase 18 family.</text>
</comment>
<gene>
    <name evidence="11" type="ORF">EYC80_009056</name>
</gene>
<evidence type="ECO:0000256" key="2">
    <source>
        <dbReference type="ARBA" id="ARBA00022801"/>
    </source>
</evidence>
<dbReference type="InterPro" id="IPR001223">
    <property type="entry name" value="Glyco_hydro18_cat"/>
</dbReference>
<keyword evidence="3" id="KW-0146">Chitin degradation</keyword>
<evidence type="ECO:0000259" key="10">
    <source>
        <dbReference type="PROSITE" id="PS51910"/>
    </source>
</evidence>
<dbReference type="GO" id="GO:0000272">
    <property type="term" value="P:polysaccharide catabolic process"/>
    <property type="evidence" value="ECO:0007669"/>
    <property type="project" value="UniProtKB-KW"/>
</dbReference>
<dbReference type="SUPFAM" id="SSF51445">
    <property type="entry name" value="(Trans)glycosidases"/>
    <property type="match status" value="1"/>
</dbReference>
<evidence type="ECO:0000256" key="6">
    <source>
        <dbReference type="ARBA" id="ARBA00023326"/>
    </source>
</evidence>
<protein>
    <recommendedName>
        <fullName evidence="10">GH18 domain-containing protein</fullName>
    </recommendedName>
</protein>
<accession>A0A5N6K293</accession>
<keyword evidence="4" id="KW-0119">Carbohydrate metabolism</keyword>
<evidence type="ECO:0000313" key="11">
    <source>
        <dbReference type="EMBL" id="KAB8296283.1"/>
    </source>
</evidence>
<reference evidence="11 12" key="1">
    <citation type="submission" date="2019-06" db="EMBL/GenBank/DDBJ databases">
        <title>Genome Sequence of the Brown Rot Fungal Pathogen Monilinia laxa.</title>
        <authorList>
            <person name="De Miccolis Angelini R.M."/>
            <person name="Landi L."/>
            <person name="Abate D."/>
            <person name="Pollastro S."/>
            <person name="Romanazzi G."/>
            <person name="Faretra F."/>
        </authorList>
    </citation>
    <scope>NUCLEOTIDE SEQUENCE [LARGE SCALE GENOMIC DNA]</scope>
    <source>
        <strain evidence="11 12">Mlax316</strain>
    </source>
</reference>
<evidence type="ECO:0000256" key="8">
    <source>
        <dbReference type="RuleBase" id="RU004453"/>
    </source>
</evidence>
<dbReference type="OrthoDB" id="3012298at2759"/>
<feature type="domain" description="GH18" evidence="10">
    <location>
        <begin position="34"/>
        <end position="311"/>
    </location>
</feature>
<keyword evidence="9" id="KW-0732">Signal</keyword>
<comment type="caution">
    <text evidence="11">The sequence shown here is derived from an EMBL/GenBank/DDBJ whole genome shotgun (WGS) entry which is preliminary data.</text>
</comment>
<dbReference type="Pfam" id="PF00704">
    <property type="entry name" value="Glyco_hydro_18"/>
    <property type="match status" value="1"/>
</dbReference>
<comment type="catalytic activity">
    <reaction evidence="1">
        <text>Random endo-hydrolysis of N-acetyl-beta-D-glucosaminide (1-&gt;4)-beta-linkages in chitin and chitodextrins.</text>
        <dbReference type="EC" id="3.2.1.14"/>
    </reaction>
</comment>
<evidence type="ECO:0000256" key="7">
    <source>
        <dbReference type="RuleBase" id="RU000489"/>
    </source>
</evidence>
<evidence type="ECO:0000256" key="5">
    <source>
        <dbReference type="ARBA" id="ARBA00023295"/>
    </source>
</evidence>
<evidence type="ECO:0000256" key="1">
    <source>
        <dbReference type="ARBA" id="ARBA00000822"/>
    </source>
</evidence>
<evidence type="ECO:0000256" key="4">
    <source>
        <dbReference type="ARBA" id="ARBA00023277"/>
    </source>
</evidence>
<dbReference type="InterPro" id="IPR036249">
    <property type="entry name" value="Thioredoxin-like_sf"/>
</dbReference>
<dbReference type="GO" id="GO:0008843">
    <property type="term" value="F:endochitinase activity"/>
    <property type="evidence" value="ECO:0007669"/>
    <property type="project" value="UniProtKB-EC"/>
</dbReference>
<organism evidence="11 12">
    <name type="scientific">Monilinia laxa</name>
    <name type="common">Brown rot fungus</name>
    <name type="synonym">Sclerotinia laxa</name>
    <dbReference type="NCBI Taxonomy" id="61186"/>
    <lineage>
        <taxon>Eukaryota</taxon>
        <taxon>Fungi</taxon>
        <taxon>Dikarya</taxon>
        <taxon>Ascomycota</taxon>
        <taxon>Pezizomycotina</taxon>
        <taxon>Leotiomycetes</taxon>
        <taxon>Helotiales</taxon>
        <taxon>Sclerotiniaceae</taxon>
        <taxon>Monilinia</taxon>
    </lineage>
</organism>
<evidence type="ECO:0000256" key="3">
    <source>
        <dbReference type="ARBA" id="ARBA00023024"/>
    </source>
</evidence>